<keyword evidence="2" id="KW-0067">ATP-binding</keyword>
<keyword evidence="1" id="KW-0547">Nucleotide-binding</keyword>
<dbReference type="Gene3D" id="3.40.50.300">
    <property type="entry name" value="P-loop containing nucleotide triphosphate hydrolases"/>
    <property type="match status" value="2"/>
</dbReference>
<dbReference type="PANTHER" id="PTHR43788:SF6">
    <property type="entry name" value="DNA HELICASE B"/>
    <property type="match status" value="1"/>
</dbReference>
<evidence type="ECO:0000259" key="3">
    <source>
        <dbReference type="Pfam" id="PF13538"/>
    </source>
</evidence>
<evidence type="ECO:0000256" key="1">
    <source>
        <dbReference type="ARBA" id="ARBA00022741"/>
    </source>
</evidence>
<dbReference type="InterPro" id="IPR027785">
    <property type="entry name" value="UvrD-like_helicase_C"/>
</dbReference>
<dbReference type="InterPro" id="IPR029493">
    <property type="entry name" value="RecD2-like_HHH"/>
</dbReference>
<sequence>MNDVRTLRVSSIRSQNPRGFGGCIFTGIPIDDSGTVQDASAYYVVRASSDLLGTTRVQPGQWWRVAGEPVENVLAVNGYRITEWQIEPSDMNLALPSGEHIITLMAESADFQGIGRVKARRLWETFNEDLYGILDQGDFSALTAVLTEESARQVIAAWQLYGDTRTLQWLERHGFDAAVGRKVVAFFGTETPDRIEADPYRLLSFCATWQQVDALARDEFGIAETDPRRLQGAVEEALYRLFGAGHTCARLSMLLDRLAPILHVSEGNSQWRQLVPDVLAEGLSNGSYIIGTEHDVHPVGPYVMEATVARAVVDRLVKVTEAQLLTAGEVETGIAEYEASEGIALNDEQRLAVQTAAANAFAIITGGAGVGKTTVLKGLYQIYDRAGVRVVQMALAGRAAKRMQEATGRPASTIASFLRNTKDEDLAGPVVAVVDEASMVDIITMHRLCELLPPHVRLVLVGDPSQLMPVGPGLVLHALSRQPGVPSVELTVVKRYGGEIAEAAAAIRAGIWPELPAVESAPIAFIPCATSARRGGAEPADTLAETVFRLYRQSPDDAQILSPRRSGAGGVAGLNALCQERMAGEAQPLLVWSDQHESMAGTGFRLGDPLLCTRNLWDWGLQNGSLGRLVQIEASPRLITGENGEELGLALAWAEWDDGERRPIFESMLDDLELGYAITVHKAQGSQWPRVIVPVTGNRLLDRTLLYTAVTRAQRQVILVGDQAAARRAVESLPRSHERHVALGSLLRRNLAERTTPVEKR</sequence>
<dbReference type="Pfam" id="PF14490">
    <property type="entry name" value="HHH_RecD2"/>
    <property type="match status" value="1"/>
</dbReference>
<dbReference type="InterPro" id="IPR050534">
    <property type="entry name" value="Coronavir_polyprotein_1ab"/>
</dbReference>
<evidence type="ECO:0000259" key="4">
    <source>
        <dbReference type="Pfam" id="PF14490"/>
    </source>
</evidence>
<dbReference type="CDD" id="cd18809">
    <property type="entry name" value="SF1_C_RecD"/>
    <property type="match status" value="1"/>
</dbReference>
<dbReference type="SUPFAM" id="SSF52540">
    <property type="entry name" value="P-loop containing nucleoside triphosphate hydrolases"/>
    <property type="match status" value="1"/>
</dbReference>
<evidence type="ECO:0000313" key="6">
    <source>
        <dbReference type="Proteomes" id="UP000652074"/>
    </source>
</evidence>
<dbReference type="Proteomes" id="UP000652074">
    <property type="component" value="Unassembled WGS sequence"/>
</dbReference>
<dbReference type="Pfam" id="PF13604">
    <property type="entry name" value="AAA_30"/>
    <property type="match status" value="1"/>
</dbReference>
<dbReference type="PANTHER" id="PTHR43788">
    <property type="entry name" value="DNA2/NAM7 HELICASE FAMILY MEMBER"/>
    <property type="match status" value="1"/>
</dbReference>
<dbReference type="EMBL" id="WTVR01000016">
    <property type="protein sequence ID" value="NMF88800.1"/>
    <property type="molecule type" value="Genomic_DNA"/>
</dbReference>
<dbReference type="Pfam" id="PF13538">
    <property type="entry name" value="UvrD_C_2"/>
    <property type="match status" value="1"/>
</dbReference>
<dbReference type="RefSeq" id="WP_169206206.1">
    <property type="nucleotide sequence ID" value="NZ_CP059560.1"/>
</dbReference>
<name>A0ABX1MR09_9RHOO</name>
<dbReference type="CDD" id="cd17933">
    <property type="entry name" value="DEXSc_RecD-like"/>
    <property type="match status" value="1"/>
</dbReference>
<dbReference type="InterPro" id="IPR027417">
    <property type="entry name" value="P-loop_NTPase"/>
</dbReference>
<keyword evidence="6" id="KW-1185">Reference proteome</keyword>
<dbReference type="Gene3D" id="2.30.30.940">
    <property type="match status" value="1"/>
</dbReference>
<reference evidence="5 6" key="1">
    <citation type="submission" date="2019-12" db="EMBL/GenBank/DDBJ databases">
        <title>Comparative genomics gives insights into the taxonomy of the Azoarcus-Aromatoleum group and reveals separate origins of nif in the plant-associated Azoarcus and non-plant-associated Aromatoleum sub-groups.</title>
        <authorList>
            <person name="Lafos M."/>
            <person name="Maluk M."/>
            <person name="Batista M."/>
            <person name="Junghare M."/>
            <person name="Carmona M."/>
            <person name="Faoro H."/>
            <person name="Cruz L.M."/>
            <person name="Battistoni F."/>
            <person name="De Souza E."/>
            <person name="Pedrosa F."/>
            <person name="Chen W.-M."/>
            <person name="Poole P.S."/>
            <person name="Dixon R.A."/>
            <person name="James E.K."/>
        </authorList>
    </citation>
    <scope>NUCLEOTIDE SEQUENCE [LARGE SCALE GENOMIC DNA]</scope>
    <source>
        <strain evidence="5 6">ToN1</strain>
    </source>
</reference>
<accession>A0ABX1MR09</accession>
<proteinExistence type="predicted"/>
<gene>
    <name evidence="5" type="ORF">GPA26_09965</name>
</gene>
<feature type="domain" description="ATP-dependent RecD2 DNA helicase-like helix-hairpin-helix" evidence="4">
    <location>
        <begin position="164"/>
        <end position="248"/>
    </location>
</feature>
<organism evidence="5 6">
    <name type="scientific">Aromatoleum petrolei</name>
    <dbReference type="NCBI Taxonomy" id="76116"/>
    <lineage>
        <taxon>Bacteria</taxon>
        <taxon>Pseudomonadati</taxon>
        <taxon>Pseudomonadota</taxon>
        <taxon>Betaproteobacteria</taxon>
        <taxon>Rhodocyclales</taxon>
        <taxon>Rhodocyclaceae</taxon>
        <taxon>Aromatoleum</taxon>
    </lineage>
</organism>
<protein>
    <submittedName>
        <fullName evidence="5">AAA family ATPase</fullName>
    </submittedName>
</protein>
<evidence type="ECO:0000256" key="2">
    <source>
        <dbReference type="ARBA" id="ARBA00022840"/>
    </source>
</evidence>
<dbReference type="Gene3D" id="1.10.10.2220">
    <property type="match status" value="1"/>
</dbReference>
<evidence type="ECO:0000313" key="5">
    <source>
        <dbReference type="EMBL" id="NMF88800.1"/>
    </source>
</evidence>
<feature type="domain" description="UvrD-like helicase C-terminal" evidence="3">
    <location>
        <begin position="675"/>
        <end position="720"/>
    </location>
</feature>
<comment type="caution">
    <text evidence="5">The sequence shown here is derived from an EMBL/GenBank/DDBJ whole genome shotgun (WGS) entry which is preliminary data.</text>
</comment>